<accession>X1CFR1</accession>
<name>X1CFR1_9ZZZZ</name>
<protein>
    <submittedName>
        <fullName evidence="1">Uncharacterized protein</fullName>
    </submittedName>
</protein>
<proteinExistence type="predicted"/>
<sequence>EAPQQSYEEQEIIVPSRNEIQTVLPDAVYCSECGTQYTERMLEQLKESGIAYCVYCGKGYKSVEAEV</sequence>
<gene>
    <name evidence="1" type="ORF">S01H4_63958</name>
</gene>
<dbReference type="EMBL" id="BART01038633">
    <property type="protein sequence ID" value="GAH06477.1"/>
    <property type="molecule type" value="Genomic_DNA"/>
</dbReference>
<dbReference type="AlphaFoldDB" id="X1CFR1"/>
<organism evidence="1">
    <name type="scientific">marine sediment metagenome</name>
    <dbReference type="NCBI Taxonomy" id="412755"/>
    <lineage>
        <taxon>unclassified sequences</taxon>
        <taxon>metagenomes</taxon>
        <taxon>ecological metagenomes</taxon>
    </lineage>
</organism>
<feature type="non-terminal residue" evidence="1">
    <location>
        <position position="1"/>
    </location>
</feature>
<evidence type="ECO:0000313" key="1">
    <source>
        <dbReference type="EMBL" id="GAH06477.1"/>
    </source>
</evidence>
<reference evidence="1" key="1">
    <citation type="journal article" date="2014" name="Front. Microbiol.">
        <title>High frequency of phylogenetically diverse reductive dehalogenase-homologous genes in deep subseafloor sedimentary metagenomes.</title>
        <authorList>
            <person name="Kawai M."/>
            <person name="Futagami T."/>
            <person name="Toyoda A."/>
            <person name="Takaki Y."/>
            <person name="Nishi S."/>
            <person name="Hori S."/>
            <person name="Arai W."/>
            <person name="Tsubouchi T."/>
            <person name="Morono Y."/>
            <person name="Uchiyama I."/>
            <person name="Ito T."/>
            <person name="Fujiyama A."/>
            <person name="Inagaki F."/>
            <person name="Takami H."/>
        </authorList>
    </citation>
    <scope>NUCLEOTIDE SEQUENCE</scope>
    <source>
        <strain evidence="1">Expedition CK06-06</strain>
    </source>
</reference>
<comment type="caution">
    <text evidence="1">The sequence shown here is derived from an EMBL/GenBank/DDBJ whole genome shotgun (WGS) entry which is preliminary data.</text>
</comment>